<dbReference type="EMBL" id="BHVO01000132">
    <property type="protein sequence ID" value="GCA72793.1"/>
    <property type="molecule type" value="Genomic_DNA"/>
</dbReference>
<dbReference type="AlphaFoldDB" id="A0A5A5R8F8"/>
<comment type="caution">
    <text evidence="1">The sequence shown here is derived from an EMBL/GenBank/DDBJ whole genome shotgun (WGS) entry which is preliminary data.</text>
</comment>
<evidence type="ECO:0000313" key="1">
    <source>
        <dbReference type="EMBL" id="GCA72793.1"/>
    </source>
</evidence>
<gene>
    <name evidence="1" type="ORF">MiYa_04348</name>
</gene>
<evidence type="ECO:0000313" key="2">
    <source>
        <dbReference type="Proteomes" id="UP000323569"/>
    </source>
</evidence>
<dbReference type="Proteomes" id="UP000323569">
    <property type="component" value="Unassembled WGS sequence"/>
</dbReference>
<accession>A0A5A5R8F8</accession>
<name>A0A5A5R8F8_MICAE</name>
<proteinExistence type="predicted"/>
<sequence>MVMIGNLAQKTPATDRGVLSVVVPYDPSEIVIGGEVPLDSTVR</sequence>
<protein>
    <submittedName>
        <fullName evidence="1">Uncharacterized protein</fullName>
    </submittedName>
</protein>
<reference evidence="1 2" key="1">
    <citation type="submission" date="2018-09" db="EMBL/GenBank/DDBJ databases">
        <title>Evolutionary history of phycoerythrin pigmentation in the water bloom-forming cyanobacterium Microcystis aeruginosa.</title>
        <authorList>
            <person name="Tanabe Y."/>
            <person name="Tanabe Y."/>
            <person name="Yamaguchi H."/>
        </authorList>
    </citation>
    <scope>NUCLEOTIDE SEQUENCE [LARGE SCALE GENOMIC DNA]</scope>
    <source>
        <strain evidence="1 2">NIES-2519</strain>
    </source>
</reference>
<organism evidence="1 2">
    <name type="scientific">Microcystis aeruginosa NIES-2519</name>
    <dbReference type="NCBI Taxonomy" id="2303981"/>
    <lineage>
        <taxon>Bacteria</taxon>
        <taxon>Bacillati</taxon>
        <taxon>Cyanobacteriota</taxon>
        <taxon>Cyanophyceae</taxon>
        <taxon>Oscillatoriophycideae</taxon>
        <taxon>Chroococcales</taxon>
        <taxon>Microcystaceae</taxon>
        <taxon>Microcystis</taxon>
    </lineage>
</organism>